<name>A0A165T5M1_9AGAM</name>
<evidence type="ECO:0000313" key="2">
    <source>
        <dbReference type="Proteomes" id="UP000076761"/>
    </source>
</evidence>
<dbReference type="EMBL" id="KV425568">
    <property type="protein sequence ID" value="KZT26176.1"/>
    <property type="molecule type" value="Genomic_DNA"/>
</dbReference>
<organism evidence="1 2">
    <name type="scientific">Neolentinus lepideus HHB14362 ss-1</name>
    <dbReference type="NCBI Taxonomy" id="1314782"/>
    <lineage>
        <taxon>Eukaryota</taxon>
        <taxon>Fungi</taxon>
        <taxon>Dikarya</taxon>
        <taxon>Basidiomycota</taxon>
        <taxon>Agaricomycotina</taxon>
        <taxon>Agaricomycetes</taxon>
        <taxon>Gloeophyllales</taxon>
        <taxon>Gloeophyllaceae</taxon>
        <taxon>Neolentinus</taxon>
    </lineage>
</organism>
<keyword evidence="2" id="KW-1185">Reference proteome</keyword>
<dbReference type="Proteomes" id="UP000076761">
    <property type="component" value="Unassembled WGS sequence"/>
</dbReference>
<protein>
    <submittedName>
        <fullName evidence="1">Uncharacterized protein</fullName>
    </submittedName>
</protein>
<dbReference type="AlphaFoldDB" id="A0A165T5M1"/>
<proteinExistence type="predicted"/>
<sequence>MHHCRRLLSSTWTPDKVLPCHQKLRVRNPNNDNIMIIMYLVDPGSMIMCEMYGVDERARNTGTWGIDESHVDIMTAALHYYTAGTVPCIRRLNGDYIVIE</sequence>
<dbReference type="InParanoid" id="A0A165T5M1"/>
<reference evidence="1 2" key="1">
    <citation type="journal article" date="2016" name="Mol. Biol. Evol.">
        <title>Comparative Genomics of Early-Diverging Mushroom-Forming Fungi Provides Insights into the Origins of Lignocellulose Decay Capabilities.</title>
        <authorList>
            <person name="Nagy L.G."/>
            <person name="Riley R."/>
            <person name="Tritt A."/>
            <person name="Adam C."/>
            <person name="Daum C."/>
            <person name="Floudas D."/>
            <person name="Sun H."/>
            <person name="Yadav J.S."/>
            <person name="Pangilinan J."/>
            <person name="Larsson K.H."/>
            <person name="Matsuura K."/>
            <person name="Barry K."/>
            <person name="Labutti K."/>
            <person name="Kuo R."/>
            <person name="Ohm R.A."/>
            <person name="Bhattacharya S.S."/>
            <person name="Shirouzu T."/>
            <person name="Yoshinaga Y."/>
            <person name="Martin F.M."/>
            <person name="Grigoriev I.V."/>
            <person name="Hibbett D.S."/>
        </authorList>
    </citation>
    <scope>NUCLEOTIDE SEQUENCE [LARGE SCALE GENOMIC DNA]</scope>
    <source>
        <strain evidence="1 2">HHB14362 ss-1</strain>
    </source>
</reference>
<evidence type="ECO:0000313" key="1">
    <source>
        <dbReference type="EMBL" id="KZT26176.1"/>
    </source>
</evidence>
<gene>
    <name evidence="1" type="ORF">NEOLEDRAFT_274518</name>
</gene>
<accession>A0A165T5M1</accession>